<reference evidence="1 2" key="1">
    <citation type="submission" date="2011-09" db="EMBL/GenBank/DDBJ databases">
        <authorList>
            <person name="Pope W.H."/>
            <person name="Pedulla M.L."/>
            <person name="Ford M.E."/>
            <person name="Peebles C.L."/>
            <person name="Hatfull G.H."/>
            <person name="Hendrix R.W."/>
        </authorList>
    </citation>
    <scope>NUCLEOTIDE SEQUENCE [LARGE SCALE GENOMIC DNA]</scope>
    <source>
        <strain evidence="1">G</strain>
    </source>
</reference>
<name>G3MAV3_9CAUD</name>
<dbReference type="EMBL" id="JN638751">
    <property type="protein sequence ID" value="AEO93819.1"/>
    <property type="molecule type" value="Genomic_DNA"/>
</dbReference>
<accession>G3MAV3</accession>
<evidence type="ECO:0000313" key="2">
    <source>
        <dbReference type="Proteomes" id="UP000009273"/>
    </source>
</evidence>
<evidence type="ECO:0000313" key="1">
    <source>
        <dbReference type="EMBL" id="AEO93819.1"/>
    </source>
</evidence>
<protein>
    <submittedName>
        <fullName evidence="1">Gp573</fullName>
    </submittedName>
</protein>
<proteinExistence type="predicted"/>
<dbReference type="Proteomes" id="UP000009273">
    <property type="component" value="Segment"/>
</dbReference>
<gene>
    <name evidence="1" type="primary">573</name>
    <name evidence="1" type="ORF">G_573</name>
</gene>
<keyword evidence="2" id="KW-1185">Reference proteome</keyword>
<dbReference type="KEGG" id="vg:18563784"/>
<dbReference type="RefSeq" id="YP_009015865.1">
    <property type="nucleotide sequence ID" value="NC_023719.1"/>
</dbReference>
<sequence length="125" mass="14779">MHINKATLHENLAFGKYGKQVKEALERVEMLIQLKDLTYDWYGTFDQLVLDVRIPNSSASRVLLFRIDDRGYIELIHILGPEAEAPIECHDHYTGVLYKRYHRLKPSKRSRKRVLSLIRKFEQLI</sequence>
<organism evidence="1 2">
    <name type="scientific">Bacillus phage G</name>
    <dbReference type="NCBI Taxonomy" id="2884420"/>
    <lineage>
        <taxon>Viruses</taxon>
        <taxon>Duplodnaviria</taxon>
        <taxon>Heunggongvirae</taxon>
        <taxon>Uroviricota</taxon>
        <taxon>Caudoviricetes</taxon>
        <taxon>Donellivirus</taxon>
        <taxon>Donellivirus gee</taxon>
    </lineage>
</organism>
<dbReference type="GeneID" id="18563784"/>